<feature type="compositionally biased region" description="Basic residues" evidence="1">
    <location>
        <begin position="325"/>
        <end position="366"/>
    </location>
</feature>
<proteinExistence type="predicted"/>
<dbReference type="InterPro" id="IPR009030">
    <property type="entry name" value="Growth_fac_rcpt_cys_sf"/>
</dbReference>
<evidence type="ECO:0000256" key="1">
    <source>
        <dbReference type="SAM" id="MobiDB-lite"/>
    </source>
</evidence>
<reference evidence="2" key="1">
    <citation type="submission" date="2021-02" db="EMBL/GenBank/DDBJ databases">
        <authorList>
            <person name="Dougan E. K."/>
            <person name="Rhodes N."/>
            <person name="Thang M."/>
            <person name="Chan C."/>
        </authorList>
    </citation>
    <scope>NUCLEOTIDE SEQUENCE</scope>
</reference>
<protein>
    <submittedName>
        <fullName evidence="2">Uncharacterized protein</fullName>
    </submittedName>
</protein>
<comment type="caution">
    <text evidence="2">The sequence shown here is derived from an EMBL/GenBank/DDBJ whole genome shotgun (WGS) entry which is preliminary data.</text>
</comment>
<dbReference type="SUPFAM" id="SSF57184">
    <property type="entry name" value="Growth factor receptor domain"/>
    <property type="match status" value="1"/>
</dbReference>
<feature type="compositionally biased region" description="Basic and acidic residues" evidence="1">
    <location>
        <begin position="281"/>
        <end position="293"/>
    </location>
</feature>
<evidence type="ECO:0000313" key="3">
    <source>
        <dbReference type="Proteomes" id="UP000604046"/>
    </source>
</evidence>
<feature type="region of interest" description="Disordered" evidence="1">
    <location>
        <begin position="254"/>
        <end position="293"/>
    </location>
</feature>
<dbReference type="AlphaFoldDB" id="A0A812JPG3"/>
<dbReference type="Proteomes" id="UP000604046">
    <property type="component" value="Unassembled WGS sequence"/>
</dbReference>
<organism evidence="2 3">
    <name type="scientific">Symbiodinium natans</name>
    <dbReference type="NCBI Taxonomy" id="878477"/>
    <lineage>
        <taxon>Eukaryota</taxon>
        <taxon>Sar</taxon>
        <taxon>Alveolata</taxon>
        <taxon>Dinophyceae</taxon>
        <taxon>Suessiales</taxon>
        <taxon>Symbiodiniaceae</taxon>
        <taxon>Symbiodinium</taxon>
    </lineage>
</organism>
<evidence type="ECO:0000313" key="2">
    <source>
        <dbReference type="EMBL" id="CAE7212395.1"/>
    </source>
</evidence>
<name>A0A812JPG3_9DINO</name>
<sequence>MTVQRAPSSPGMLVGLSRHAASDLDDLIAGIPQAVKSQLVSIRQDERFDQDRTVLSRQERGQPGPQCPQGYYMFRMDVDKSTSTATAACNKCAGCDACLGPRPDDCLACPLDKQLHIDVSGRPFLGGESDDLIDWLFTTVVIGTGMIAVIAVALAPKEPSRSLNDVSRRSVCLDGCPECFIMSDTGKCELDPSAGSSCSHQAAFNPSVMPEDCGKKEEGMFRALKSCNCAHICPYMPRMLPEDRGDPGTCKELEAAKSASPSKTALLSMSPHVSRGRSLLSRRERPQGIDRKDIQLARRTLQALGQEHPAGHSEHALSTLATSLSRRRRGVSKAEHKKREKEKKDKKKKDKKDKKDKKKKDKKKVKIPGMDFVKDLAGPELVKQAKDAMKDWFFGQAAWDRSVIEVN</sequence>
<gene>
    <name evidence="2" type="ORF">SNAT2548_LOCUS7204</name>
</gene>
<feature type="region of interest" description="Disordered" evidence="1">
    <location>
        <begin position="306"/>
        <end position="370"/>
    </location>
</feature>
<keyword evidence="3" id="KW-1185">Reference proteome</keyword>
<accession>A0A812JPG3</accession>
<dbReference type="EMBL" id="CAJNDS010000496">
    <property type="protein sequence ID" value="CAE7212395.1"/>
    <property type="molecule type" value="Genomic_DNA"/>
</dbReference>